<evidence type="ECO:0000313" key="3">
    <source>
        <dbReference type="Proteomes" id="UP000054560"/>
    </source>
</evidence>
<dbReference type="OrthoDB" id="273010at2759"/>
<dbReference type="PANTHER" id="PTHR47046:SF1">
    <property type="entry name" value="SUCCINATE DEHYDROGENASE ASSEMBLY FACTOR 1, MITOCHONDRIAL"/>
    <property type="match status" value="1"/>
</dbReference>
<reference evidence="2 3" key="1">
    <citation type="submission" date="2011-02" db="EMBL/GenBank/DDBJ databases">
        <title>The Genome Sequence of Sphaeroforma arctica JP610.</title>
        <authorList>
            <consortium name="The Broad Institute Genome Sequencing Platform"/>
            <person name="Russ C."/>
            <person name="Cuomo C."/>
            <person name="Young S.K."/>
            <person name="Zeng Q."/>
            <person name="Gargeya S."/>
            <person name="Alvarado L."/>
            <person name="Berlin A."/>
            <person name="Chapman S.B."/>
            <person name="Chen Z."/>
            <person name="Freedman E."/>
            <person name="Gellesch M."/>
            <person name="Goldberg J."/>
            <person name="Griggs A."/>
            <person name="Gujja S."/>
            <person name="Heilman E."/>
            <person name="Heiman D."/>
            <person name="Howarth C."/>
            <person name="Mehta T."/>
            <person name="Neiman D."/>
            <person name="Pearson M."/>
            <person name="Roberts A."/>
            <person name="Saif S."/>
            <person name="Shea T."/>
            <person name="Shenoy N."/>
            <person name="Sisk P."/>
            <person name="Stolte C."/>
            <person name="Sykes S."/>
            <person name="White J."/>
            <person name="Yandava C."/>
            <person name="Burger G."/>
            <person name="Gray M.W."/>
            <person name="Holland P.W.H."/>
            <person name="King N."/>
            <person name="Lang F.B.F."/>
            <person name="Roger A.J."/>
            <person name="Ruiz-Trillo I."/>
            <person name="Haas B."/>
            <person name="Nusbaum C."/>
            <person name="Birren B."/>
        </authorList>
    </citation>
    <scope>NUCLEOTIDE SEQUENCE [LARGE SCALE GENOMIC DNA]</scope>
    <source>
        <strain evidence="2 3">JP610</strain>
    </source>
</reference>
<dbReference type="InterPro" id="IPR008011">
    <property type="entry name" value="Complex1_LYR_dom"/>
</dbReference>
<dbReference type="Pfam" id="PF05347">
    <property type="entry name" value="Complex1_LYR"/>
    <property type="match status" value="1"/>
</dbReference>
<feature type="non-terminal residue" evidence="2">
    <location>
        <position position="65"/>
    </location>
</feature>
<dbReference type="RefSeq" id="XP_014156479.1">
    <property type="nucleotide sequence ID" value="XM_014301004.1"/>
</dbReference>
<dbReference type="Proteomes" id="UP000054560">
    <property type="component" value="Unassembled WGS sequence"/>
</dbReference>
<dbReference type="AlphaFoldDB" id="A0A0L0G0G2"/>
<dbReference type="PANTHER" id="PTHR47046">
    <property type="entry name" value="SUCCINATE DEHYDROGENASE ASSEMBLY FACTOR 1, MITOCHONDRIAL"/>
    <property type="match status" value="1"/>
</dbReference>
<gene>
    <name evidence="2" type="ORF">SARC_05151</name>
</gene>
<name>A0A0L0G0G2_9EUKA</name>
<dbReference type="EMBL" id="KQ241914">
    <property type="protein sequence ID" value="KNC82577.1"/>
    <property type="molecule type" value="Genomic_DNA"/>
</dbReference>
<organism evidence="2 3">
    <name type="scientific">Sphaeroforma arctica JP610</name>
    <dbReference type="NCBI Taxonomy" id="667725"/>
    <lineage>
        <taxon>Eukaryota</taxon>
        <taxon>Ichthyosporea</taxon>
        <taxon>Ichthyophonida</taxon>
        <taxon>Sphaeroforma</taxon>
    </lineage>
</organism>
<proteinExistence type="predicted"/>
<evidence type="ECO:0000313" key="2">
    <source>
        <dbReference type="EMBL" id="KNC82577.1"/>
    </source>
</evidence>
<feature type="domain" description="Complex 1 LYR protein" evidence="1">
    <location>
        <begin position="19"/>
        <end position="56"/>
    </location>
</feature>
<evidence type="ECO:0000259" key="1">
    <source>
        <dbReference type="Pfam" id="PF05347"/>
    </source>
</evidence>
<dbReference type="InterPro" id="IPR052687">
    <property type="entry name" value="SDHAF1"/>
</dbReference>
<dbReference type="GO" id="GO:0005739">
    <property type="term" value="C:mitochondrion"/>
    <property type="evidence" value="ECO:0007669"/>
    <property type="project" value="TreeGrafter"/>
</dbReference>
<keyword evidence="3" id="KW-1185">Reference proteome</keyword>
<protein>
    <recommendedName>
        <fullName evidence="1">Complex 1 LYR protein domain-containing protein</fullName>
    </recommendedName>
</protein>
<dbReference type="GeneID" id="25905655"/>
<sequence>MMKAATAAATFKRHSKLQQDVLTLYRDFLRAIKTKPIENQPVFYRAVRDGFNQNTVISKRDINKI</sequence>
<accession>A0A0L0G0G2</accession>
<dbReference type="GO" id="GO:0034553">
    <property type="term" value="P:mitochondrial respiratory chain complex II assembly"/>
    <property type="evidence" value="ECO:0007669"/>
    <property type="project" value="TreeGrafter"/>
</dbReference>